<organism evidence="3 4">
    <name type="scientific">Bacillus mesophilum</name>
    <dbReference type="NCBI Taxonomy" id="1071718"/>
    <lineage>
        <taxon>Bacteria</taxon>
        <taxon>Bacillati</taxon>
        <taxon>Bacillota</taxon>
        <taxon>Bacilli</taxon>
        <taxon>Bacillales</taxon>
        <taxon>Bacillaceae</taxon>
        <taxon>Bacillus</taxon>
    </lineage>
</organism>
<dbReference type="Gene3D" id="1.10.3090.10">
    <property type="entry name" value="cca-adding enzyme, domain 2"/>
    <property type="match status" value="1"/>
</dbReference>
<dbReference type="Pfam" id="PF13671">
    <property type="entry name" value="AAA_33"/>
    <property type="match status" value="1"/>
</dbReference>
<dbReference type="AlphaFoldDB" id="A0A7V7V0G1"/>
<accession>A0A7V7V0G1</accession>
<proteinExistence type="predicted"/>
<dbReference type="InterPro" id="IPR006674">
    <property type="entry name" value="HD_domain"/>
</dbReference>
<evidence type="ECO:0000256" key="1">
    <source>
        <dbReference type="ARBA" id="ARBA00022741"/>
    </source>
</evidence>
<dbReference type="Gene3D" id="3.40.50.300">
    <property type="entry name" value="P-loop containing nucleotide triphosphate hydrolases"/>
    <property type="match status" value="1"/>
</dbReference>
<dbReference type="EMBL" id="WBOT01000001">
    <property type="protein sequence ID" value="KAB2335147.1"/>
    <property type="molecule type" value="Genomic_DNA"/>
</dbReference>
<dbReference type="GO" id="GO:0000166">
    <property type="term" value="F:nucleotide binding"/>
    <property type="evidence" value="ECO:0007669"/>
    <property type="project" value="UniProtKB-KW"/>
</dbReference>
<dbReference type="OrthoDB" id="9805698at2"/>
<keyword evidence="1" id="KW-0547">Nucleotide-binding</keyword>
<feature type="domain" description="HD" evidence="2">
    <location>
        <begin position="199"/>
        <end position="297"/>
    </location>
</feature>
<dbReference type="InterPro" id="IPR050124">
    <property type="entry name" value="tRNA_CCA-adding_enzyme"/>
</dbReference>
<dbReference type="SUPFAM" id="SSF52540">
    <property type="entry name" value="P-loop containing nucleoside triphosphate hydrolases"/>
    <property type="match status" value="1"/>
</dbReference>
<evidence type="ECO:0000313" key="3">
    <source>
        <dbReference type="EMBL" id="KAB2335147.1"/>
    </source>
</evidence>
<evidence type="ECO:0000259" key="2">
    <source>
        <dbReference type="Pfam" id="PF01966"/>
    </source>
</evidence>
<dbReference type="Proteomes" id="UP000441354">
    <property type="component" value="Unassembled WGS sequence"/>
</dbReference>
<name>A0A7V7V0G1_9BACI</name>
<dbReference type="RefSeq" id="WP_151571830.1">
    <property type="nucleotide sequence ID" value="NZ_WBOT01000001.1"/>
</dbReference>
<dbReference type="SUPFAM" id="SSF109604">
    <property type="entry name" value="HD-domain/PDEase-like"/>
    <property type="match status" value="1"/>
</dbReference>
<dbReference type="InterPro" id="IPR027417">
    <property type="entry name" value="P-loop_NTPase"/>
</dbReference>
<sequence length="327" mass="38423">MAMFIMLVGLPASGKSTLGETLSIKYAAEVLSSDRLRKEMHGDENNQADHKKLFEELNRRANTILSQGKNVIYDSTNLNRKRRKHLIQHEIKADEKVVYYLNTHIDNCYERDKIRERTVGEEVINRMYKNLHIPVLKEGWKEVHTIYEPRRLFTGHHKTALEEHLNSALSHDEFMDRLMQLIPEFQIINHLPHDSKYHSFSVSRHIFYVYKHIYEHYKGSNRLVMLYASIFHDLGKGFCKSFVNYKGEETRYASFIGHEYVSSQLAAFYLNQLGYSREFTEKVVTLVQFHMMPMNASEKKLSEIKELIGETFFEDLLILHEADTSAK</sequence>
<keyword evidence="4" id="KW-1185">Reference proteome</keyword>
<evidence type="ECO:0000313" key="4">
    <source>
        <dbReference type="Proteomes" id="UP000441354"/>
    </source>
</evidence>
<reference evidence="3 4" key="1">
    <citation type="journal article" date="2014" name="Arch. Microbiol.">
        <title>Bacillus mesophilum sp. nov., strain IITR-54T, a novel 4-chlorobiphenyl dechlorinating bacterium.</title>
        <authorList>
            <person name="Manickam N."/>
            <person name="Singh N.K."/>
            <person name="Bajaj A."/>
            <person name="Kumar R.M."/>
            <person name="Kaur G."/>
            <person name="Kaur N."/>
            <person name="Bala M."/>
            <person name="Kumar A."/>
            <person name="Mayilraj S."/>
        </authorList>
    </citation>
    <scope>NUCLEOTIDE SEQUENCE [LARGE SCALE GENOMIC DNA]</scope>
    <source>
        <strain evidence="3 4">IITR-54</strain>
    </source>
</reference>
<comment type="caution">
    <text evidence="3">The sequence shown here is derived from an EMBL/GenBank/DDBJ whole genome shotgun (WGS) entry which is preliminary data.</text>
</comment>
<dbReference type="PANTHER" id="PTHR47545">
    <property type="entry name" value="MULTIFUNCTIONAL CCA PROTEIN"/>
    <property type="match status" value="1"/>
</dbReference>
<protein>
    <submittedName>
        <fullName evidence="3">AAA family ATPase</fullName>
    </submittedName>
</protein>
<gene>
    <name evidence="3" type="ORF">F7732_00845</name>
</gene>
<dbReference type="Pfam" id="PF01966">
    <property type="entry name" value="HD"/>
    <property type="match status" value="1"/>
</dbReference>